<dbReference type="RefSeq" id="WP_380868970.1">
    <property type="nucleotide sequence ID" value="NZ_JBHUMA010000006.1"/>
</dbReference>
<comment type="caution">
    <text evidence="3">The sequence shown here is derived from an EMBL/GenBank/DDBJ whole genome shotgun (WGS) entry which is preliminary data.</text>
</comment>
<keyword evidence="2" id="KW-0472">Membrane</keyword>
<feature type="transmembrane region" description="Helical" evidence="2">
    <location>
        <begin position="39"/>
        <end position="57"/>
    </location>
</feature>
<dbReference type="NCBIfam" id="TIGR01167">
    <property type="entry name" value="LPXTG_anchor"/>
    <property type="match status" value="1"/>
</dbReference>
<feature type="region of interest" description="Disordered" evidence="1">
    <location>
        <begin position="80"/>
        <end position="100"/>
    </location>
</feature>
<dbReference type="EMBL" id="JBHUMA010000006">
    <property type="protein sequence ID" value="MFD2598839.1"/>
    <property type="molecule type" value="Genomic_DNA"/>
</dbReference>
<evidence type="ECO:0000256" key="1">
    <source>
        <dbReference type="SAM" id="MobiDB-lite"/>
    </source>
</evidence>
<gene>
    <name evidence="3" type="ORF">ACFSQ3_07725</name>
</gene>
<keyword evidence="4" id="KW-1185">Reference proteome</keyword>
<organism evidence="3 4">
    <name type="scientific">Sphingobacterium corticis</name>
    <dbReference type="NCBI Taxonomy" id="1812823"/>
    <lineage>
        <taxon>Bacteria</taxon>
        <taxon>Pseudomonadati</taxon>
        <taxon>Bacteroidota</taxon>
        <taxon>Sphingobacteriia</taxon>
        <taxon>Sphingobacteriales</taxon>
        <taxon>Sphingobacteriaceae</taxon>
        <taxon>Sphingobacterium</taxon>
    </lineage>
</organism>
<sequence length="100" mass="11376">MNAKNIISAVILATVIIVLFFNREEATFWLFGEIRTSKLIILGVFFLLGVIAGGFLFRRRKRKEYNVSNPNVVSGYNAEDASIESQSNLSDADRDYLRRD</sequence>
<keyword evidence="2" id="KW-1133">Transmembrane helix</keyword>
<evidence type="ECO:0000313" key="3">
    <source>
        <dbReference type="EMBL" id="MFD2598839.1"/>
    </source>
</evidence>
<feature type="compositionally biased region" description="Basic and acidic residues" evidence="1">
    <location>
        <begin position="91"/>
        <end position="100"/>
    </location>
</feature>
<dbReference type="Proteomes" id="UP001597393">
    <property type="component" value="Unassembled WGS sequence"/>
</dbReference>
<accession>A0ABW5NIA6</accession>
<keyword evidence="2" id="KW-0812">Transmembrane</keyword>
<protein>
    <submittedName>
        <fullName evidence="3">LPXTG cell wall anchor domain-containing protein</fullName>
    </submittedName>
</protein>
<name>A0ABW5NIA6_9SPHI</name>
<evidence type="ECO:0000313" key="4">
    <source>
        <dbReference type="Proteomes" id="UP001597393"/>
    </source>
</evidence>
<proteinExistence type="predicted"/>
<evidence type="ECO:0000256" key="2">
    <source>
        <dbReference type="SAM" id="Phobius"/>
    </source>
</evidence>
<reference evidence="4" key="1">
    <citation type="journal article" date="2019" name="Int. J. Syst. Evol. Microbiol.">
        <title>The Global Catalogue of Microorganisms (GCM) 10K type strain sequencing project: providing services to taxonomists for standard genome sequencing and annotation.</title>
        <authorList>
            <consortium name="The Broad Institute Genomics Platform"/>
            <consortium name="The Broad Institute Genome Sequencing Center for Infectious Disease"/>
            <person name="Wu L."/>
            <person name="Ma J."/>
        </authorList>
    </citation>
    <scope>NUCLEOTIDE SEQUENCE [LARGE SCALE GENOMIC DNA]</scope>
    <source>
        <strain evidence="4">KCTC 42248</strain>
    </source>
</reference>